<protein>
    <submittedName>
        <fullName evidence="2">Uncharacterized protein</fullName>
    </submittedName>
</protein>
<name>A0A1G7CYB9_9PROT</name>
<keyword evidence="1" id="KW-1133">Transmembrane helix</keyword>
<dbReference type="RefSeq" id="WP_218128071.1">
    <property type="nucleotide sequence ID" value="NZ_FMZX01000036.1"/>
</dbReference>
<evidence type="ECO:0000313" key="3">
    <source>
        <dbReference type="Proteomes" id="UP000198925"/>
    </source>
</evidence>
<keyword evidence="1" id="KW-0812">Transmembrane</keyword>
<proteinExistence type="predicted"/>
<accession>A0A1G7CYB9</accession>
<keyword evidence="3" id="KW-1185">Reference proteome</keyword>
<dbReference type="AlphaFoldDB" id="A0A1G7CYB9"/>
<keyword evidence="1" id="KW-0472">Membrane</keyword>
<reference evidence="2 3" key="1">
    <citation type="submission" date="2016-10" db="EMBL/GenBank/DDBJ databases">
        <authorList>
            <person name="de Groot N.N."/>
        </authorList>
    </citation>
    <scope>NUCLEOTIDE SEQUENCE [LARGE SCALE GENOMIC DNA]</scope>
    <source>
        <strain evidence="2 3">CPCC 100156</strain>
    </source>
</reference>
<dbReference type="Proteomes" id="UP000198925">
    <property type="component" value="Unassembled WGS sequence"/>
</dbReference>
<organism evidence="2 3">
    <name type="scientific">Belnapia rosea</name>
    <dbReference type="NCBI Taxonomy" id="938405"/>
    <lineage>
        <taxon>Bacteria</taxon>
        <taxon>Pseudomonadati</taxon>
        <taxon>Pseudomonadota</taxon>
        <taxon>Alphaproteobacteria</taxon>
        <taxon>Acetobacterales</taxon>
        <taxon>Roseomonadaceae</taxon>
        <taxon>Belnapia</taxon>
    </lineage>
</organism>
<dbReference type="EMBL" id="FMZX01000036">
    <property type="protein sequence ID" value="SDE43646.1"/>
    <property type="molecule type" value="Genomic_DNA"/>
</dbReference>
<sequence length="74" mass="7723">GGVAEGGVAPGFGAESIGLAEGQRLGYALDYLGRMLAAQATMMGYRDGFLLVAIAFVVAIPPAWLMRLRPRRAG</sequence>
<evidence type="ECO:0000256" key="1">
    <source>
        <dbReference type="SAM" id="Phobius"/>
    </source>
</evidence>
<evidence type="ECO:0000313" key="2">
    <source>
        <dbReference type="EMBL" id="SDE43646.1"/>
    </source>
</evidence>
<feature type="transmembrane region" description="Helical" evidence="1">
    <location>
        <begin position="48"/>
        <end position="66"/>
    </location>
</feature>
<feature type="non-terminal residue" evidence="2">
    <location>
        <position position="1"/>
    </location>
</feature>
<gene>
    <name evidence="2" type="ORF">SAMN04487779_103624</name>
</gene>